<feature type="compositionally biased region" description="Acidic residues" evidence="1">
    <location>
        <begin position="119"/>
        <end position="132"/>
    </location>
</feature>
<evidence type="ECO:0000256" key="1">
    <source>
        <dbReference type="SAM" id="MobiDB-lite"/>
    </source>
</evidence>
<dbReference type="EMBL" id="BAABHJ010000008">
    <property type="protein sequence ID" value="GAA4609663.1"/>
    <property type="molecule type" value="Genomic_DNA"/>
</dbReference>
<feature type="transmembrane region" description="Helical" evidence="2">
    <location>
        <begin position="28"/>
        <end position="50"/>
    </location>
</feature>
<evidence type="ECO:0008006" key="5">
    <source>
        <dbReference type="Google" id="ProtNLM"/>
    </source>
</evidence>
<dbReference type="Proteomes" id="UP001500212">
    <property type="component" value="Unassembled WGS sequence"/>
</dbReference>
<keyword evidence="2" id="KW-0472">Membrane</keyword>
<gene>
    <name evidence="3" type="ORF">GCM10023195_39200</name>
</gene>
<feature type="region of interest" description="Disordered" evidence="1">
    <location>
        <begin position="109"/>
        <end position="132"/>
    </location>
</feature>
<keyword evidence="2" id="KW-0812">Transmembrane</keyword>
<evidence type="ECO:0000256" key="2">
    <source>
        <dbReference type="SAM" id="Phobius"/>
    </source>
</evidence>
<proteinExistence type="predicted"/>
<feature type="transmembrane region" description="Helical" evidence="2">
    <location>
        <begin position="57"/>
        <end position="81"/>
    </location>
</feature>
<accession>A0ABP8TJG4</accession>
<organism evidence="3 4">
    <name type="scientific">Actinoallomurus liliacearum</name>
    <dbReference type="NCBI Taxonomy" id="1080073"/>
    <lineage>
        <taxon>Bacteria</taxon>
        <taxon>Bacillati</taxon>
        <taxon>Actinomycetota</taxon>
        <taxon>Actinomycetes</taxon>
        <taxon>Streptosporangiales</taxon>
        <taxon>Thermomonosporaceae</taxon>
        <taxon>Actinoallomurus</taxon>
    </lineage>
</organism>
<keyword evidence="2" id="KW-1133">Transmembrane helix</keyword>
<reference evidence="4" key="1">
    <citation type="journal article" date="2019" name="Int. J. Syst. Evol. Microbiol.">
        <title>The Global Catalogue of Microorganisms (GCM) 10K type strain sequencing project: providing services to taxonomists for standard genome sequencing and annotation.</title>
        <authorList>
            <consortium name="The Broad Institute Genomics Platform"/>
            <consortium name="The Broad Institute Genome Sequencing Center for Infectious Disease"/>
            <person name="Wu L."/>
            <person name="Ma J."/>
        </authorList>
    </citation>
    <scope>NUCLEOTIDE SEQUENCE [LARGE SCALE GENOMIC DNA]</scope>
    <source>
        <strain evidence="4">JCM 17938</strain>
    </source>
</reference>
<sequence>MLLPAAATLLLAGLVAVALPPSGAPRPGPLALALALGTPACCTAWLLAGLDRAARGILAGLVAIALNAAVAEVMLVCSMWSPRGGLVAVAAVSAGLMVPAWAIRTKRGNSPETPFESPVDMDGDDESWAFDG</sequence>
<comment type="caution">
    <text evidence="3">The sequence shown here is derived from an EMBL/GenBank/DDBJ whole genome shotgun (WGS) entry which is preliminary data.</text>
</comment>
<name>A0ABP8TJG4_9ACTN</name>
<evidence type="ECO:0000313" key="3">
    <source>
        <dbReference type="EMBL" id="GAA4609663.1"/>
    </source>
</evidence>
<evidence type="ECO:0000313" key="4">
    <source>
        <dbReference type="Proteomes" id="UP001500212"/>
    </source>
</evidence>
<feature type="transmembrane region" description="Helical" evidence="2">
    <location>
        <begin position="87"/>
        <end position="103"/>
    </location>
</feature>
<keyword evidence="4" id="KW-1185">Reference proteome</keyword>
<protein>
    <recommendedName>
        <fullName evidence="5">Integral membrane protein</fullName>
    </recommendedName>
</protein>